<sequence length="1384" mass="154443">VADLLRRMAISSPKMFVPSGVEIDVSQLCFNKAHFTRSDFEVQRFMTLARRRSDLKTIHSDLRLYLKSIQHSMVELINEDYAHFVNLSSNLVGLKTSIDSINTNIDTVWKDFNETAKDAVTQAEKIELRCTQLTATRDAQQKLSRQITAISSMKKLRSTLREASTPLTTLFLERLTSLLTDLVVNKEAIEEDSAAMKAYAKVMDNVGDRLNTEFLSSLQSDLSLLPLIFSLLSLCRLSDRLVSRIVSDVIDPSIKKEQNKTPLHSLNLVLESISKLRSDWSSKLGSHSKGPLMDFLDQSLLTFLLSYIDKSLSMHLTTSPSLFHSAFQSISIFIAEWPSQSASSPHLRAIRSRFQLQVYFLQVASAPWKKLQELADPSKFSLAEGEQEDEETRLNSQFFFQAAETIKGLWHEDRFLLPLAGKCWEQTTKIILLCVNYAKAMIDSVTSSDSSSPSFLSTLCSLQVDCTRMGAIVFDHALLSIWPRLRELGVDTSTFGQTLNAFIASMKKEAERVRSSMVDSLTRELDTMMNGVSQLPKQYRWTKKPSPTSASSYISSVVSRVDEAVKEAKEKGVEGAEEMGREAIERSAQGLIVKAQQVLETVNATGVSLSRLKRREGAAGSGEGETDEEKIRMQMGLDLSSILERIRGNEERTKEMEELLSKVQSTMTTWADIQRLATDLQRVQLANAAQKLSESNCIEVVTRLIERGVIDVVYTRDGSAYITRNHLCTMIVNEVSAAGGRLGVEAISANLNVHFDHVESSIPKINEEHGEYLYTNGELISREYVNQLHSQLRSLLSDCGLRTIAFLARHWDLASDTLLQLLTPLPQELGAVLDGDQIYTHSYMAAHKNGVRALFAATTKMTLLSTLITRSNLPSPRFHSLLDELIAEKEIAGRFSGSRHSPSALYVPNLHDRLVEAYVKNQIMQKEYIDLSMFRKLSLGEPKAALVQILGGVEKVKDLHILSTIVCTEAVLQRVKTILNDELSSKGVSDVFAVQTEIEIPFGVEDIQSIMKEMAKKDKKLTVEGDLIFSSSMISSALNEVKTSDRLNEKAREWVEKKLEKRGKEKKEEKESTPQPQGKKGNATAVVEDDDDWDDKKKGKGKKGGRGGGGEKGGTKGGGKPVNVTHKDKEREEERASMPHVSVDELEEWLVSVPEQLRAIVAEKIHYEVDSCLSLLTQQQLASREQEAVQSTKKAHGQMREKAIALYQRIRVFEEATHSELFEISLKSDLRSHLLKTLCSELSNDLLAFVSSSPSGITLTPKVCSRSICDLPLNPIDKDTRDSIISSYTSLLKEEAASSVPAATLLSLILLQFTKQGVAVHASGKFVSQLLPCLKSKLDESSFDSMIDTQKLVIDSMRKKGAELEEINQSLNEKINGLREKYLK</sequence>
<dbReference type="GO" id="GO:0005789">
    <property type="term" value="C:endoplasmic reticulum membrane"/>
    <property type="evidence" value="ECO:0000318"/>
    <property type="project" value="GO_Central"/>
</dbReference>
<dbReference type="GO" id="GO:0000139">
    <property type="term" value="C:Golgi membrane"/>
    <property type="evidence" value="ECO:0007669"/>
    <property type="project" value="UniProtKB-SubCell"/>
</dbReference>
<evidence type="ECO:0000259" key="18">
    <source>
        <dbReference type="Pfam" id="PF12022"/>
    </source>
</evidence>
<evidence type="ECO:0000256" key="10">
    <source>
        <dbReference type="ARBA" id="ARBA00023034"/>
    </source>
</evidence>
<dbReference type="Proteomes" id="UP000005239">
    <property type="component" value="Unassembled WGS sequence"/>
</dbReference>
<dbReference type="Pfam" id="PF12022">
    <property type="entry name" value="COG2_C"/>
    <property type="match status" value="1"/>
</dbReference>
<feature type="domain" description="E3 UFM1-protein ligase 1-like" evidence="19">
    <location>
        <begin position="1196"/>
        <end position="1297"/>
    </location>
</feature>
<keyword evidence="21" id="KW-1185">Reference proteome</keyword>
<dbReference type="GO" id="GO:0071569">
    <property type="term" value="P:protein ufmylation"/>
    <property type="evidence" value="ECO:0007669"/>
    <property type="project" value="InterPro"/>
</dbReference>
<accession>A0A2A6C2P8</accession>
<evidence type="ECO:0000256" key="9">
    <source>
        <dbReference type="ARBA" id="ARBA00022927"/>
    </source>
</evidence>
<feature type="domain" description="E3 UFM1-protein ligase 1-like N-terminal" evidence="17">
    <location>
        <begin position="672"/>
        <end position="945"/>
    </location>
</feature>
<dbReference type="EnsemblMetazoa" id="PPA02228.1">
    <property type="protein sequence ID" value="PPA02228.1"/>
    <property type="gene ID" value="WBGene00091782"/>
</dbReference>
<evidence type="ECO:0000256" key="14">
    <source>
        <dbReference type="SAM" id="Coils"/>
    </source>
</evidence>
<feature type="compositionally biased region" description="Basic and acidic residues" evidence="15">
    <location>
        <begin position="1125"/>
        <end position="1137"/>
    </location>
</feature>
<dbReference type="InterPro" id="IPR056580">
    <property type="entry name" value="Ufl1_dom"/>
</dbReference>
<keyword evidence="8" id="KW-0833">Ubl conjugation pathway</keyword>
<keyword evidence="7" id="KW-0808">Transferase</keyword>
<dbReference type="Pfam" id="PF23659">
    <property type="entry name" value="UFL1"/>
    <property type="match status" value="1"/>
</dbReference>
<accession>A0A8R1Y905</accession>
<keyword evidence="14" id="KW-0175">Coiled coil</keyword>
<name>A0A2A6C2P8_PRIPA</name>
<dbReference type="InterPro" id="IPR056579">
    <property type="entry name" value="Ufl1_N"/>
</dbReference>
<evidence type="ECO:0000259" key="16">
    <source>
        <dbReference type="Pfam" id="PF06148"/>
    </source>
</evidence>
<evidence type="ECO:0000256" key="2">
    <source>
        <dbReference type="ARBA" id="ARBA00004395"/>
    </source>
</evidence>
<feature type="domain" description="COG complex component COG2 C-terminal" evidence="18">
    <location>
        <begin position="353"/>
        <end position="638"/>
    </location>
</feature>
<dbReference type="GO" id="GO:0061709">
    <property type="term" value="P:reticulophagy"/>
    <property type="evidence" value="ECO:0000318"/>
    <property type="project" value="GO_Central"/>
</dbReference>
<dbReference type="GO" id="GO:0061666">
    <property type="term" value="F:UFM1 ligase activity"/>
    <property type="evidence" value="ECO:0007669"/>
    <property type="project" value="InterPro"/>
</dbReference>
<evidence type="ECO:0000313" key="21">
    <source>
        <dbReference type="Proteomes" id="UP000005239"/>
    </source>
</evidence>
<dbReference type="InterPro" id="IPR024603">
    <property type="entry name" value="COG_complex_COG2_C"/>
</dbReference>
<keyword evidence="10" id="KW-0333">Golgi apparatus</keyword>
<evidence type="ECO:0000256" key="11">
    <source>
        <dbReference type="ARBA" id="ARBA00023136"/>
    </source>
</evidence>
<evidence type="ECO:0000256" key="12">
    <source>
        <dbReference type="ARBA" id="ARBA00030452"/>
    </source>
</evidence>
<dbReference type="PANTHER" id="PTHR31057:SF0">
    <property type="entry name" value="E3 UFM1-PROTEIN LIGASE 1"/>
    <property type="match status" value="1"/>
</dbReference>
<dbReference type="Pfam" id="PF09743">
    <property type="entry name" value="E3_UFM1_ligase"/>
    <property type="match status" value="1"/>
</dbReference>
<dbReference type="PANTHER" id="PTHR31057">
    <property type="entry name" value="E3 UFM1-PROTEIN LIGASE 1"/>
    <property type="match status" value="1"/>
</dbReference>
<feature type="compositionally biased region" description="Gly residues" evidence="15">
    <location>
        <begin position="1106"/>
        <end position="1120"/>
    </location>
</feature>
<comment type="function">
    <text evidence="1">E3 UFM1-protein ligase that mediates ufmylation of target proteins.</text>
</comment>
<keyword evidence="9" id="KW-0653">Protein transport</keyword>
<organism evidence="20 21">
    <name type="scientific">Pristionchus pacificus</name>
    <name type="common">Parasitic nematode worm</name>
    <dbReference type="NCBI Taxonomy" id="54126"/>
    <lineage>
        <taxon>Eukaryota</taxon>
        <taxon>Metazoa</taxon>
        <taxon>Ecdysozoa</taxon>
        <taxon>Nematoda</taxon>
        <taxon>Chromadorea</taxon>
        <taxon>Rhabditida</taxon>
        <taxon>Rhabditina</taxon>
        <taxon>Diplogasteromorpha</taxon>
        <taxon>Diplogasteroidea</taxon>
        <taxon>Neodiplogasteridae</taxon>
        <taxon>Pristionchus</taxon>
    </lineage>
</organism>
<evidence type="ECO:0000256" key="1">
    <source>
        <dbReference type="ARBA" id="ARBA00003950"/>
    </source>
</evidence>
<protein>
    <recommendedName>
        <fullName evidence="5">Conserved oligomeric Golgi complex subunit 2</fullName>
    </recommendedName>
    <alternativeName>
        <fullName evidence="13">Component of oligomeric Golgi complex 2</fullName>
    </alternativeName>
    <alternativeName>
        <fullName evidence="4">E3 UFM1-protein ligase 1 homolog</fullName>
    </alternativeName>
    <alternativeName>
        <fullName evidence="12">E3 UFM1-protein transferase 1 homolog</fullName>
    </alternativeName>
</protein>
<feature type="compositionally biased region" description="Basic and acidic residues" evidence="15">
    <location>
        <begin position="1058"/>
        <end position="1072"/>
    </location>
</feature>
<proteinExistence type="inferred from homology"/>
<evidence type="ECO:0000256" key="4">
    <source>
        <dbReference type="ARBA" id="ARBA00014160"/>
    </source>
</evidence>
<keyword evidence="11" id="KW-0472">Membrane</keyword>
<evidence type="ECO:0000256" key="13">
    <source>
        <dbReference type="ARBA" id="ARBA00031344"/>
    </source>
</evidence>
<evidence type="ECO:0000256" key="3">
    <source>
        <dbReference type="ARBA" id="ARBA00010789"/>
    </source>
</evidence>
<dbReference type="GO" id="GO:0015031">
    <property type="term" value="P:protein transport"/>
    <property type="evidence" value="ECO:0007669"/>
    <property type="project" value="UniProtKB-KW"/>
</dbReference>
<gene>
    <name evidence="20" type="primary">WBGene00091782</name>
</gene>
<feature type="domain" description="Conserved oligomeric Golgi complex subunit 2 N-terminal" evidence="16">
    <location>
        <begin position="28"/>
        <end position="101"/>
    </location>
</feature>
<evidence type="ECO:0000256" key="5">
    <source>
        <dbReference type="ARBA" id="ARBA00020977"/>
    </source>
</evidence>
<evidence type="ECO:0000256" key="8">
    <source>
        <dbReference type="ARBA" id="ARBA00022786"/>
    </source>
</evidence>
<dbReference type="InterPro" id="IPR018611">
    <property type="entry name" value="Ufl1"/>
</dbReference>
<dbReference type="GO" id="GO:0034976">
    <property type="term" value="P:response to endoplasmic reticulum stress"/>
    <property type="evidence" value="ECO:0000318"/>
    <property type="project" value="GO_Central"/>
</dbReference>
<comment type="similarity">
    <text evidence="3">Belongs to the UFL1 family.</text>
</comment>
<keyword evidence="6" id="KW-0813">Transport</keyword>
<reference evidence="20" key="2">
    <citation type="submission" date="2022-06" db="UniProtKB">
        <authorList>
            <consortium name="EnsemblMetazoa"/>
        </authorList>
    </citation>
    <scope>IDENTIFICATION</scope>
    <source>
        <strain evidence="20">PS312</strain>
    </source>
</reference>
<feature type="region of interest" description="Disordered" evidence="15">
    <location>
        <begin position="1058"/>
        <end position="1140"/>
    </location>
</feature>
<evidence type="ECO:0000256" key="15">
    <source>
        <dbReference type="SAM" id="MobiDB-lite"/>
    </source>
</evidence>
<dbReference type="GO" id="GO:0071568">
    <property type="term" value="F:UFM1 transferase activity"/>
    <property type="evidence" value="ECO:0000318"/>
    <property type="project" value="GO_Central"/>
</dbReference>
<evidence type="ECO:0000259" key="17">
    <source>
        <dbReference type="Pfam" id="PF09743"/>
    </source>
</evidence>
<evidence type="ECO:0000256" key="6">
    <source>
        <dbReference type="ARBA" id="ARBA00022448"/>
    </source>
</evidence>
<dbReference type="InterPro" id="IPR024602">
    <property type="entry name" value="COG_su2_N"/>
</dbReference>
<evidence type="ECO:0000313" key="20">
    <source>
        <dbReference type="EnsemblMetazoa" id="PPA02228.1"/>
    </source>
</evidence>
<feature type="coiled-coil region" evidence="14">
    <location>
        <begin position="1354"/>
        <end position="1381"/>
    </location>
</feature>
<dbReference type="Pfam" id="PF06148">
    <property type="entry name" value="COG2_N"/>
    <property type="match status" value="1"/>
</dbReference>
<reference evidence="21" key="1">
    <citation type="journal article" date="2008" name="Nat. Genet.">
        <title>The Pristionchus pacificus genome provides a unique perspective on nematode lifestyle and parasitism.</title>
        <authorList>
            <person name="Dieterich C."/>
            <person name="Clifton S.W."/>
            <person name="Schuster L.N."/>
            <person name="Chinwalla A."/>
            <person name="Delehaunty K."/>
            <person name="Dinkelacker I."/>
            <person name="Fulton L."/>
            <person name="Fulton R."/>
            <person name="Godfrey J."/>
            <person name="Minx P."/>
            <person name="Mitreva M."/>
            <person name="Roeseler W."/>
            <person name="Tian H."/>
            <person name="Witte H."/>
            <person name="Yang S.P."/>
            <person name="Wilson R.K."/>
            <person name="Sommer R.J."/>
        </authorList>
    </citation>
    <scope>NUCLEOTIDE SEQUENCE [LARGE SCALE GENOMIC DNA]</scope>
    <source>
        <strain evidence="21">PS312</strain>
    </source>
</reference>
<evidence type="ECO:0000256" key="7">
    <source>
        <dbReference type="ARBA" id="ARBA00022679"/>
    </source>
</evidence>
<comment type="subcellular location">
    <subcellularLocation>
        <location evidence="2">Golgi apparatus membrane</location>
        <topology evidence="2">Peripheral membrane protein</topology>
    </subcellularLocation>
</comment>
<evidence type="ECO:0000259" key="19">
    <source>
        <dbReference type="Pfam" id="PF23659"/>
    </source>
</evidence>